<dbReference type="Proteomes" id="UP001631993">
    <property type="component" value="Unassembled WGS sequence"/>
</dbReference>
<dbReference type="RefSeq" id="WP_409085243.1">
    <property type="nucleotide sequence ID" value="NZ_JBJVMW010000010.1"/>
</dbReference>
<keyword evidence="2" id="KW-1185">Reference proteome</keyword>
<reference evidence="1 2" key="1">
    <citation type="submission" date="2024-12" db="EMBL/GenBank/DDBJ databases">
        <title>Forecasting of Potato common scab and diversities of Pathogenic streptomyces spp. in china.</title>
        <authorList>
            <person name="Handique U."/>
            <person name="Wu J."/>
        </authorList>
    </citation>
    <scope>NUCLEOTIDE SEQUENCE [LARGE SCALE GENOMIC DNA]</scope>
    <source>
        <strain evidence="1 2">ZRIMU1585</strain>
    </source>
</reference>
<evidence type="ECO:0000313" key="1">
    <source>
        <dbReference type="EMBL" id="MFM9649941.1"/>
    </source>
</evidence>
<evidence type="ECO:0000313" key="2">
    <source>
        <dbReference type="Proteomes" id="UP001631993"/>
    </source>
</evidence>
<name>A0ABW9IN71_STRGJ</name>
<gene>
    <name evidence="1" type="ORF">ACKI1S_27800</name>
</gene>
<protein>
    <submittedName>
        <fullName evidence="1">Uncharacterized protein</fullName>
    </submittedName>
</protein>
<proteinExistence type="predicted"/>
<organism evidence="1 2">
    <name type="scientific">Streptomyces galilaeus</name>
    <dbReference type="NCBI Taxonomy" id="33899"/>
    <lineage>
        <taxon>Bacteria</taxon>
        <taxon>Bacillati</taxon>
        <taxon>Actinomycetota</taxon>
        <taxon>Actinomycetes</taxon>
        <taxon>Kitasatosporales</taxon>
        <taxon>Streptomycetaceae</taxon>
        <taxon>Streptomyces</taxon>
    </lineage>
</organism>
<accession>A0ABW9IN71</accession>
<dbReference type="EMBL" id="JBJVNE010000014">
    <property type="protein sequence ID" value="MFM9649941.1"/>
    <property type="molecule type" value="Genomic_DNA"/>
</dbReference>
<comment type="caution">
    <text evidence="1">The sequence shown here is derived from an EMBL/GenBank/DDBJ whole genome shotgun (WGS) entry which is preliminary data.</text>
</comment>
<sequence>MTKLRAKRVGAGYYEVATPHGTYRVENIPSPNGSGYGSGPNWVIIEPGQDVADASKPTKREAMEYIQGICDQRRLVRAELDAHDSKEAAEAVRRSVDAQFPAVAAFLAEGHTKDSGPSLDDYAKAGRIIQSLIPGVRR</sequence>